<dbReference type="InterPro" id="IPR025267">
    <property type="entry name" value="ORF017-like"/>
</dbReference>
<dbReference type="EMBL" id="WEKV01000020">
    <property type="protein sequence ID" value="KAB7782160.1"/>
    <property type="molecule type" value="Genomic_DNA"/>
</dbReference>
<sequence length="366" mass="39457">MTYTAFAQNDPMAVKLWSKKLAVEANKSIDIDPLIGTSDASVIQEKEETKKGNGDQVTFGLRMQLKGSGFSSSDVAEGNGEQLGTNSDKVTIDELGHVVGVKSENTIDQQRVPFNLREQARSGLADWFQTRKTVSFFNHVCGFTPANANPFGKKFTANNLVTAPSQGRIVRPNNRANDAALVAGDIFTLDLIDKAVELAKTGGQGKKVMIRPVVVNGKKYYILYLASEQVTSLRTNTAAGQWLDIQKAAMAGMESSKSPIFSGALGEYNGVILREAQDITAGVSADGTTAVPNTRRAVLLGAQAATIAYGKAGGDTRYRWNEELLDHKRNLEVSAWAIWGLKKTTYNGDDFGTLVIPTYAKPADAA</sequence>
<dbReference type="Pfam" id="PF13252">
    <property type="entry name" value="Phage_capsid_3"/>
    <property type="match status" value="1"/>
</dbReference>
<dbReference type="AlphaFoldDB" id="A0A833MZ08"/>
<organism evidence="1 2">
    <name type="scientific">Methylorubrum populi</name>
    <dbReference type="NCBI Taxonomy" id="223967"/>
    <lineage>
        <taxon>Bacteria</taxon>
        <taxon>Pseudomonadati</taxon>
        <taxon>Pseudomonadota</taxon>
        <taxon>Alphaproteobacteria</taxon>
        <taxon>Hyphomicrobiales</taxon>
        <taxon>Methylobacteriaceae</taxon>
        <taxon>Methylorubrum</taxon>
    </lineage>
</organism>
<evidence type="ECO:0008006" key="3">
    <source>
        <dbReference type="Google" id="ProtNLM"/>
    </source>
</evidence>
<dbReference type="Proteomes" id="UP000469949">
    <property type="component" value="Unassembled WGS sequence"/>
</dbReference>
<protein>
    <recommendedName>
        <fullName evidence="3">N4-gp56 family major capsid protein</fullName>
    </recommendedName>
</protein>
<comment type="caution">
    <text evidence="1">The sequence shown here is derived from an EMBL/GenBank/DDBJ whole genome shotgun (WGS) entry which is preliminary data.</text>
</comment>
<proteinExistence type="predicted"/>
<dbReference type="NCBIfam" id="TIGR04387">
    <property type="entry name" value="capsid_maj_N4"/>
    <property type="match status" value="1"/>
</dbReference>
<name>A0A833MZ08_9HYPH</name>
<evidence type="ECO:0000313" key="1">
    <source>
        <dbReference type="EMBL" id="KAB7782160.1"/>
    </source>
</evidence>
<dbReference type="RefSeq" id="WP_152278671.1">
    <property type="nucleotide sequence ID" value="NZ_WEKV01000020.1"/>
</dbReference>
<reference evidence="1 2" key="1">
    <citation type="submission" date="2019-10" db="EMBL/GenBank/DDBJ databases">
        <title>Draft Genome Sequence of the Caffeine Degrading Methylotroph Methylorubrum populi PINKEL.</title>
        <authorList>
            <person name="Dawson S.C."/>
            <person name="Zhang X."/>
            <person name="Wright M.E."/>
            <person name="Sharma G."/>
            <person name="Langner J.T."/>
            <person name="Ditty J.L."/>
            <person name="Subuyuj G.A."/>
        </authorList>
    </citation>
    <scope>NUCLEOTIDE SEQUENCE [LARGE SCALE GENOMIC DNA]</scope>
    <source>
        <strain evidence="1 2">Pinkel</strain>
    </source>
</reference>
<accession>A0A833MZ08</accession>
<gene>
    <name evidence="1" type="ORF">F8B43_4915</name>
</gene>
<evidence type="ECO:0000313" key="2">
    <source>
        <dbReference type="Proteomes" id="UP000469949"/>
    </source>
</evidence>